<reference evidence="4 5" key="1">
    <citation type="submission" date="2020-03" db="EMBL/GenBank/DDBJ databases">
        <title>Two novel Motilibacter sp.</title>
        <authorList>
            <person name="Liu S."/>
        </authorList>
    </citation>
    <scope>NUCLEOTIDE SEQUENCE [LARGE SCALE GENOMIC DNA]</scope>
    <source>
        <strain evidence="4 5">E257</strain>
    </source>
</reference>
<dbReference type="SUPFAM" id="SSF50969">
    <property type="entry name" value="YVTN repeat-like/Quinoprotein amine dehydrogenase"/>
    <property type="match status" value="1"/>
</dbReference>
<feature type="transmembrane region" description="Helical" evidence="2">
    <location>
        <begin position="516"/>
        <end position="535"/>
    </location>
</feature>
<evidence type="ECO:0000256" key="3">
    <source>
        <dbReference type="SAM" id="SignalP"/>
    </source>
</evidence>
<feature type="compositionally biased region" description="Low complexity" evidence="1">
    <location>
        <begin position="338"/>
        <end position="347"/>
    </location>
</feature>
<accession>A0ABX0H057</accession>
<dbReference type="Gene3D" id="2.60.40.3440">
    <property type="match status" value="1"/>
</dbReference>
<evidence type="ECO:0000256" key="1">
    <source>
        <dbReference type="SAM" id="MobiDB-lite"/>
    </source>
</evidence>
<feature type="chain" id="PRO_5046638986" description="Gram-positive cocci surface proteins LPxTG domain-containing protein" evidence="3">
    <location>
        <begin position="43"/>
        <end position="542"/>
    </location>
</feature>
<comment type="caution">
    <text evidence="4">The sequence shown here is derived from an EMBL/GenBank/DDBJ whole genome shotgun (WGS) entry which is preliminary data.</text>
</comment>
<feature type="region of interest" description="Disordered" evidence="1">
    <location>
        <begin position="269"/>
        <end position="291"/>
    </location>
</feature>
<organism evidence="4 5">
    <name type="scientific">Motilibacter deserti</name>
    <dbReference type="NCBI Taxonomy" id="2714956"/>
    <lineage>
        <taxon>Bacteria</taxon>
        <taxon>Bacillati</taxon>
        <taxon>Actinomycetota</taxon>
        <taxon>Actinomycetes</taxon>
        <taxon>Motilibacterales</taxon>
        <taxon>Motilibacteraceae</taxon>
        <taxon>Motilibacter</taxon>
    </lineage>
</organism>
<evidence type="ECO:0000256" key="2">
    <source>
        <dbReference type="SAM" id="Phobius"/>
    </source>
</evidence>
<proteinExistence type="predicted"/>
<feature type="signal peptide" evidence="3">
    <location>
        <begin position="1"/>
        <end position="42"/>
    </location>
</feature>
<name>A0ABX0H057_9ACTN</name>
<feature type="region of interest" description="Disordered" evidence="1">
    <location>
        <begin position="310"/>
        <end position="418"/>
    </location>
</feature>
<keyword evidence="2" id="KW-1133">Transmembrane helix</keyword>
<dbReference type="RefSeq" id="WP_166283765.1">
    <property type="nucleotide sequence ID" value="NZ_JAANNP010000028.1"/>
</dbReference>
<protein>
    <recommendedName>
        <fullName evidence="6">Gram-positive cocci surface proteins LPxTG domain-containing protein</fullName>
    </recommendedName>
</protein>
<feature type="compositionally biased region" description="Low complexity" evidence="1">
    <location>
        <begin position="269"/>
        <end position="285"/>
    </location>
</feature>
<dbReference type="InterPro" id="IPR011044">
    <property type="entry name" value="Quino_amine_DH_bsu"/>
</dbReference>
<gene>
    <name evidence="4" type="ORF">G9H71_16585</name>
</gene>
<keyword evidence="2" id="KW-0812">Transmembrane</keyword>
<keyword evidence="3" id="KW-0732">Signal</keyword>
<dbReference type="EMBL" id="JAANNP010000028">
    <property type="protein sequence ID" value="NHC15399.1"/>
    <property type="molecule type" value="Genomic_DNA"/>
</dbReference>
<feature type="region of interest" description="Disordered" evidence="1">
    <location>
        <begin position="231"/>
        <end position="255"/>
    </location>
</feature>
<evidence type="ECO:0000313" key="5">
    <source>
        <dbReference type="Proteomes" id="UP000800981"/>
    </source>
</evidence>
<evidence type="ECO:0008006" key="6">
    <source>
        <dbReference type="Google" id="ProtNLM"/>
    </source>
</evidence>
<feature type="compositionally biased region" description="Pro residues" evidence="1">
    <location>
        <begin position="319"/>
        <end position="337"/>
    </location>
</feature>
<evidence type="ECO:0000313" key="4">
    <source>
        <dbReference type="EMBL" id="NHC15399.1"/>
    </source>
</evidence>
<dbReference type="Pfam" id="PF17963">
    <property type="entry name" value="Big_9"/>
    <property type="match status" value="1"/>
</dbReference>
<keyword evidence="2" id="KW-0472">Membrane</keyword>
<dbReference type="Proteomes" id="UP000800981">
    <property type="component" value="Unassembled WGS sequence"/>
</dbReference>
<sequence length="542" mass="51699">MGKHSLPRARGPLRAALTRTPRKPFASALAGALLATATGVSAAVLSAAPASAVRDATVYGVADDHLLYRVDPASGTATPLPAPLPFAATTAARQPGSGLVYVTSRDADAAGRYLVGTYDVASGQAGVLPATLHTAVTGLAFAPDGTLHALAGAELLTLDPATGSESARTPLSGLPASGTGDLTYTSAGDALVLDGGVLHLVPAGAAAAVALAPAPAGSGIAEGPAGPLVAAAPLPGPGSDLTPVDVSTGTPTGPSLRAAVALTDLAAAPEPAAAAQPQQPTAVPATPAPAPSVPVLSGASATLPAAAPAAGTPATAVTPLPPTSPGPAAATPPPSPAPTSLASSVPAPGAPVPAPATPAPVPGAPAGATATPGPTTTPASTAADPVDTASRARRAAANGAGAAAAYATAPTTRPDSLKVASGERTAVANVLANDALHGVDYPVMLAAEPAHGTAEVLTDGRVRYTADEGYRGTDELTYALVGPDGDPAVAALSIDVAGPAAAAPATLPRTGADVKVLAGAAIALLASGSALCALARRRRTLA</sequence>
<keyword evidence="5" id="KW-1185">Reference proteome</keyword>
<feature type="compositionally biased region" description="Pro residues" evidence="1">
    <location>
        <begin position="348"/>
        <end position="363"/>
    </location>
</feature>
<feature type="compositionally biased region" description="Low complexity" evidence="1">
    <location>
        <begin position="364"/>
        <end position="413"/>
    </location>
</feature>